<dbReference type="InterPro" id="IPR023214">
    <property type="entry name" value="HAD_sf"/>
</dbReference>
<comment type="caution">
    <text evidence="1">The sequence shown here is derived from an EMBL/GenBank/DDBJ whole genome shotgun (WGS) entry which is preliminary data.</text>
</comment>
<evidence type="ECO:0000313" key="2">
    <source>
        <dbReference type="Proteomes" id="UP001526201"/>
    </source>
</evidence>
<dbReference type="Gene3D" id="3.40.50.1000">
    <property type="entry name" value="HAD superfamily/HAD-like"/>
    <property type="match status" value="1"/>
</dbReference>
<accession>A0ABT3CLT9</accession>
<dbReference type="SFLD" id="SFLDS00003">
    <property type="entry name" value="Haloacid_Dehalogenase"/>
    <property type="match status" value="1"/>
</dbReference>
<dbReference type="InterPro" id="IPR036412">
    <property type="entry name" value="HAD-like_sf"/>
</dbReference>
<dbReference type="PANTHER" id="PTHR46649">
    <property type="match status" value="1"/>
</dbReference>
<keyword evidence="2" id="KW-1185">Reference proteome</keyword>
<dbReference type="InterPro" id="IPR006439">
    <property type="entry name" value="HAD-SF_hydro_IA"/>
</dbReference>
<evidence type="ECO:0000313" key="1">
    <source>
        <dbReference type="EMBL" id="MCV7230352.1"/>
    </source>
</evidence>
<reference evidence="1 2" key="1">
    <citation type="journal article" date="2022" name="BMC Genomics">
        <title>Comparative genome analysis of mycobacteria focusing on tRNA and non-coding RNA.</title>
        <authorList>
            <person name="Behra P.R.K."/>
            <person name="Pettersson B.M.F."/>
            <person name="Ramesh M."/>
            <person name="Das S."/>
            <person name="Dasgupta S."/>
            <person name="Kirsebom L.A."/>
        </authorList>
    </citation>
    <scope>NUCLEOTIDE SEQUENCE [LARGE SCALE GENOMIC DNA]</scope>
    <source>
        <strain evidence="1 2">DSM 44078</strain>
    </source>
</reference>
<keyword evidence="1" id="KW-0378">Hydrolase</keyword>
<dbReference type="SUPFAM" id="SSF56784">
    <property type="entry name" value="HAD-like"/>
    <property type="match status" value="1"/>
</dbReference>
<dbReference type="PANTHER" id="PTHR46649:SF4">
    <property type="entry name" value="HALOACID DEHALOGENASE-LIKE HYDROLASE (HAD) SUPERFAMILY PROTEIN"/>
    <property type="match status" value="1"/>
</dbReference>
<proteinExistence type="predicted"/>
<gene>
    <name evidence="1" type="ORF">H7J73_30515</name>
</gene>
<dbReference type="NCBIfam" id="TIGR01509">
    <property type="entry name" value="HAD-SF-IA-v3"/>
    <property type="match status" value="1"/>
</dbReference>
<dbReference type="NCBIfam" id="TIGR01549">
    <property type="entry name" value="HAD-SF-IA-v1"/>
    <property type="match status" value="1"/>
</dbReference>
<name>A0ABT3CLT9_9MYCO</name>
<dbReference type="GO" id="GO:0016787">
    <property type="term" value="F:hydrolase activity"/>
    <property type="evidence" value="ECO:0007669"/>
    <property type="project" value="UniProtKB-KW"/>
</dbReference>
<organism evidence="1 2">
    <name type="scientific">Mycolicibacterium komossense</name>
    <dbReference type="NCBI Taxonomy" id="1779"/>
    <lineage>
        <taxon>Bacteria</taxon>
        <taxon>Bacillati</taxon>
        <taxon>Actinomycetota</taxon>
        <taxon>Actinomycetes</taxon>
        <taxon>Mycobacteriales</taxon>
        <taxon>Mycobacteriaceae</taxon>
        <taxon>Mycolicibacterium</taxon>
    </lineage>
</organism>
<protein>
    <submittedName>
        <fullName evidence="1">HAD-IA family hydrolase</fullName>
    </submittedName>
</protein>
<dbReference type="EMBL" id="JACKTY010000049">
    <property type="protein sequence ID" value="MCV7230352.1"/>
    <property type="molecule type" value="Genomic_DNA"/>
</dbReference>
<dbReference type="SFLD" id="SFLDG01129">
    <property type="entry name" value="C1.5:_HAD__Beta-PGM__Phosphata"/>
    <property type="match status" value="1"/>
</dbReference>
<sequence>MKAGCNRGRVWHARWIAVFRDFNPCRAKLAAWHDQGVQATQTPRRAPRAAALFDFSGTLFRLEEDDSWFDGMAGDDQQVDGHLQAELMRRLTAPTGRSVEMGPAEYHAWVNRDLAPHLHREAYLHVLRESGVADHHAESLYQRVITPASWTPYPDTVASLKGLTEQGVRTAVVSNIAFDVRPAFAAVGADRYVDQFVLSFEVGAVKPDPKIFTAALERLGVAAGDAVMVGDSEEADGGARQVGCDFILVDPLPTSQRRDGLLTALREYGFEL</sequence>
<dbReference type="Proteomes" id="UP001526201">
    <property type="component" value="Unassembled WGS sequence"/>
</dbReference>
<dbReference type="Pfam" id="PF00702">
    <property type="entry name" value="Hydrolase"/>
    <property type="match status" value="1"/>
</dbReference>